<feature type="non-terminal residue" evidence="1">
    <location>
        <position position="1"/>
    </location>
</feature>
<dbReference type="EMBL" id="BART01012655">
    <property type="protein sequence ID" value="GAG83680.1"/>
    <property type="molecule type" value="Genomic_DNA"/>
</dbReference>
<organism evidence="1">
    <name type="scientific">marine sediment metagenome</name>
    <dbReference type="NCBI Taxonomy" id="412755"/>
    <lineage>
        <taxon>unclassified sequences</taxon>
        <taxon>metagenomes</taxon>
        <taxon>ecological metagenomes</taxon>
    </lineage>
</organism>
<gene>
    <name evidence="1" type="ORF">S01H4_26290</name>
</gene>
<reference evidence="1" key="1">
    <citation type="journal article" date="2014" name="Front. Microbiol.">
        <title>High frequency of phylogenetically diverse reductive dehalogenase-homologous genes in deep subseafloor sedimentary metagenomes.</title>
        <authorList>
            <person name="Kawai M."/>
            <person name="Futagami T."/>
            <person name="Toyoda A."/>
            <person name="Takaki Y."/>
            <person name="Nishi S."/>
            <person name="Hori S."/>
            <person name="Arai W."/>
            <person name="Tsubouchi T."/>
            <person name="Morono Y."/>
            <person name="Uchiyama I."/>
            <person name="Ito T."/>
            <person name="Fujiyama A."/>
            <person name="Inagaki F."/>
            <person name="Takami H."/>
        </authorList>
    </citation>
    <scope>NUCLEOTIDE SEQUENCE</scope>
    <source>
        <strain evidence="1">Expedition CK06-06</strain>
    </source>
</reference>
<name>X1ALW8_9ZZZZ</name>
<comment type="caution">
    <text evidence="1">The sequence shown here is derived from an EMBL/GenBank/DDBJ whole genome shotgun (WGS) entry which is preliminary data.</text>
</comment>
<proteinExistence type="predicted"/>
<evidence type="ECO:0000313" key="1">
    <source>
        <dbReference type="EMBL" id="GAG83680.1"/>
    </source>
</evidence>
<accession>X1ALW8</accession>
<protein>
    <submittedName>
        <fullName evidence="1">Uncharacterized protein</fullName>
    </submittedName>
</protein>
<sequence>DIVPKSETPVDLRKAFDRVKSFILRSYEKKRRPVINVSAIKSVLTDSYGEDRAYKLAGGVKSFIESQTKPENIDEVFDEAMRKLQEEISN</sequence>
<dbReference type="AlphaFoldDB" id="X1ALW8"/>